<evidence type="ECO:0000313" key="2">
    <source>
        <dbReference type="Proteomes" id="UP001153331"/>
    </source>
</evidence>
<organism evidence="1 2">
    <name type="scientific">Boeremia exigua</name>
    <dbReference type="NCBI Taxonomy" id="749465"/>
    <lineage>
        <taxon>Eukaryota</taxon>
        <taxon>Fungi</taxon>
        <taxon>Dikarya</taxon>
        <taxon>Ascomycota</taxon>
        <taxon>Pezizomycotina</taxon>
        <taxon>Dothideomycetes</taxon>
        <taxon>Pleosporomycetidae</taxon>
        <taxon>Pleosporales</taxon>
        <taxon>Pleosporineae</taxon>
        <taxon>Didymellaceae</taxon>
        <taxon>Boeremia</taxon>
    </lineage>
</organism>
<gene>
    <name evidence="1" type="ORF">OPT61_g10086</name>
</gene>
<dbReference type="Proteomes" id="UP001153331">
    <property type="component" value="Unassembled WGS sequence"/>
</dbReference>
<reference evidence="1" key="1">
    <citation type="submission" date="2022-11" db="EMBL/GenBank/DDBJ databases">
        <title>Genome Sequence of Boeremia exigua.</title>
        <authorList>
            <person name="Buettner E."/>
        </authorList>
    </citation>
    <scope>NUCLEOTIDE SEQUENCE</scope>
    <source>
        <strain evidence="1">CU02</strain>
    </source>
</reference>
<protein>
    <submittedName>
        <fullName evidence="1">Uncharacterized protein</fullName>
    </submittedName>
</protein>
<comment type="caution">
    <text evidence="1">The sequence shown here is derived from an EMBL/GenBank/DDBJ whole genome shotgun (WGS) entry which is preliminary data.</text>
</comment>
<keyword evidence="2" id="KW-1185">Reference proteome</keyword>
<proteinExistence type="predicted"/>
<sequence length="228" mass="24621">MSPAMAEMLYEAVLGVLAHNDEVDGRLGAGHRLDGPHVGVQLQALAQRDDGRRVALGGHAGRRDGAEQSTVAVRLERRDRVLGQRHALLLERVPAGLVVREAELQAERRRERLEDAAAGGDHLAADAVAGDEAWRSISIAGRRGAIGRVRTNSQRAGGHCRDDPTDGTSPQHASSPAPLTVPVLQASRHGHNLRQEPPDVELFLERGLQPCLSHEEARPSTQPHPFCL</sequence>
<accession>A0ACC2HR93</accession>
<evidence type="ECO:0000313" key="1">
    <source>
        <dbReference type="EMBL" id="KAJ8105582.1"/>
    </source>
</evidence>
<dbReference type="EMBL" id="JAPHNI010001444">
    <property type="protein sequence ID" value="KAJ8105582.1"/>
    <property type="molecule type" value="Genomic_DNA"/>
</dbReference>
<name>A0ACC2HR93_9PLEO</name>